<protein>
    <recommendedName>
        <fullName evidence="2">IS4 family transposase</fullName>
    </recommendedName>
</protein>
<evidence type="ECO:0008006" key="2">
    <source>
        <dbReference type="Google" id="ProtNLM"/>
    </source>
</evidence>
<gene>
    <name evidence="1" type="ORF">EZS27_005235</name>
</gene>
<feature type="non-terminal residue" evidence="1">
    <location>
        <position position="1"/>
    </location>
</feature>
<organism evidence="1">
    <name type="scientific">termite gut metagenome</name>
    <dbReference type="NCBI Taxonomy" id="433724"/>
    <lineage>
        <taxon>unclassified sequences</taxon>
        <taxon>metagenomes</taxon>
        <taxon>organismal metagenomes</taxon>
    </lineage>
</organism>
<comment type="caution">
    <text evidence="1">The sequence shown here is derived from an EMBL/GenBank/DDBJ whole genome shotgun (WGS) entry which is preliminary data.</text>
</comment>
<proteinExistence type="predicted"/>
<dbReference type="AlphaFoldDB" id="A0A5J4SMT5"/>
<sequence length="40" mass="4569">KKHGRMAKSLFKYGLGMIANILLNPKCTHEIDIFKFLSCT</sequence>
<reference evidence="1" key="1">
    <citation type="submission" date="2019-03" db="EMBL/GenBank/DDBJ databases">
        <title>Single cell metagenomics reveals metabolic interactions within the superorganism composed of flagellate Streblomastix strix and complex community of Bacteroidetes bacteria on its surface.</title>
        <authorList>
            <person name="Treitli S.C."/>
            <person name="Kolisko M."/>
            <person name="Husnik F."/>
            <person name="Keeling P."/>
            <person name="Hampl V."/>
        </authorList>
    </citation>
    <scope>NUCLEOTIDE SEQUENCE</scope>
    <source>
        <strain evidence="1">STM</strain>
    </source>
</reference>
<accession>A0A5J4SMT5</accession>
<evidence type="ECO:0000313" key="1">
    <source>
        <dbReference type="EMBL" id="KAA6347268.1"/>
    </source>
</evidence>
<name>A0A5J4SMT5_9ZZZZ</name>
<dbReference type="EMBL" id="SNRY01000101">
    <property type="protein sequence ID" value="KAA6347268.1"/>
    <property type="molecule type" value="Genomic_DNA"/>
</dbReference>